<evidence type="ECO:0008006" key="3">
    <source>
        <dbReference type="Google" id="ProtNLM"/>
    </source>
</evidence>
<proteinExistence type="predicted"/>
<evidence type="ECO:0000313" key="2">
    <source>
        <dbReference type="Proteomes" id="UP000253606"/>
    </source>
</evidence>
<dbReference type="EMBL" id="CP030840">
    <property type="protein sequence ID" value="AXC14833.1"/>
    <property type="molecule type" value="Genomic_DNA"/>
</dbReference>
<dbReference type="RefSeq" id="WP_114209526.1">
    <property type="nucleotide sequence ID" value="NZ_CP030840.1"/>
</dbReference>
<reference evidence="1 2" key="1">
    <citation type="journal article" date="2018" name="Front. Microbiol.">
        <title>Hydrolytic Capabilities as a Key to Environmental Success: Chitinolytic and Cellulolytic Acidobacteria From Acidic Sub-arctic Soils and Boreal Peatlands.</title>
        <authorList>
            <person name="Belova S.E."/>
            <person name="Ravin N.V."/>
            <person name="Pankratov T.A."/>
            <person name="Rakitin A.L."/>
            <person name="Ivanova A.A."/>
            <person name="Beletsky A.V."/>
            <person name="Mardanov A.V."/>
            <person name="Sinninghe Damste J.S."/>
            <person name="Dedysh S.N."/>
        </authorList>
    </citation>
    <scope>NUCLEOTIDE SEQUENCE [LARGE SCALE GENOMIC DNA]</scope>
    <source>
        <strain evidence="1 2">SBC82</strain>
    </source>
</reference>
<dbReference type="PANTHER" id="PTHR39185">
    <property type="entry name" value="SWARMING MOTILITY PROTEIN SWRD"/>
    <property type="match status" value="1"/>
</dbReference>
<accession>A0A2Z5G6E6</accession>
<dbReference type="InterPro" id="IPR009384">
    <property type="entry name" value="SwrD-like"/>
</dbReference>
<keyword evidence="2" id="KW-1185">Reference proteome</keyword>
<name>A0A2Z5G6E6_9BACT</name>
<dbReference type="Proteomes" id="UP000253606">
    <property type="component" value="Chromosome"/>
</dbReference>
<organism evidence="1 2">
    <name type="scientific">Acidisarcina polymorpha</name>
    <dbReference type="NCBI Taxonomy" id="2211140"/>
    <lineage>
        <taxon>Bacteria</taxon>
        <taxon>Pseudomonadati</taxon>
        <taxon>Acidobacteriota</taxon>
        <taxon>Terriglobia</taxon>
        <taxon>Terriglobales</taxon>
        <taxon>Acidobacteriaceae</taxon>
        <taxon>Acidisarcina</taxon>
    </lineage>
</organism>
<dbReference type="KEGG" id="abas:ACPOL_5585"/>
<dbReference type="PANTHER" id="PTHR39185:SF1">
    <property type="entry name" value="SWARMING MOTILITY PROTEIN SWRD"/>
    <property type="match status" value="1"/>
</dbReference>
<gene>
    <name evidence="1" type="ORF">ACPOL_5585</name>
</gene>
<sequence length="126" mass="14323">MIELTRLNGNPLFVNCDLIKWAEASPDTMLTLVNGEKVLVHESCAQVVERMTLQRAKLLAEVVKLVPDGRTLLHLATFATTLPSPRQLGQKPIRNTQRLSLMRTSPARKAFKHLCIQCHMRRPSRR</sequence>
<protein>
    <recommendedName>
        <fullName evidence="3">Flagellar protein FlbD</fullName>
    </recommendedName>
</protein>
<dbReference type="OrthoDB" id="9799862at2"/>
<dbReference type="AlphaFoldDB" id="A0A2Z5G6E6"/>
<dbReference type="Pfam" id="PF06289">
    <property type="entry name" value="FlbD"/>
    <property type="match status" value="1"/>
</dbReference>
<evidence type="ECO:0000313" key="1">
    <source>
        <dbReference type="EMBL" id="AXC14833.1"/>
    </source>
</evidence>